<organism evidence="1 2">
    <name type="scientific">Gibberella zeae</name>
    <name type="common">Wheat head blight fungus</name>
    <name type="synonym">Fusarium graminearum</name>
    <dbReference type="NCBI Taxonomy" id="5518"/>
    <lineage>
        <taxon>Eukaryota</taxon>
        <taxon>Fungi</taxon>
        <taxon>Dikarya</taxon>
        <taxon>Ascomycota</taxon>
        <taxon>Pezizomycotina</taxon>
        <taxon>Sordariomycetes</taxon>
        <taxon>Hypocreomycetidae</taxon>
        <taxon>Hypocreales</taxon>
        <taxon>Nectriaceae</taxon>
        <taxon>Fusarium</taxon>
    </lineage>
</organism>
<comment type="caution">
    <text evidence="1">The sequence shown here is derived from an EMBL/GenBank/DDBJ whole genome shotgun (WGS) entry which is preliminary data.</text>
</comment>
<accession>A0A8H3JNG4</accession>
<dbReference type="Proteomes" id="UP000746612">
    <property type="component" value="Unassembled WGS sequence"/>
</dbReference>
<gene>
    <name evidence="1" type="ORF">MDCFG202_LOCUS570551</name>
</gene>
<dbReference type="EMBL" id="CAJPIJ010000190">
    <property type="protein sequence ID" value="CAG2008942.1"/>
    <property type="molecule type" value="Genomic_DNA"/>
</dbReference>
<evidence type="ECO:0000313" key="2">
    <source>
        <dbReference type="Proteomes" id="UP000746612"/>
    </source>
</evidence>
<name>A0A8H3JNG4_GIBZA</name>
<sequence>MPACAPVDSPPLESGSTLDVEVSADVDDKFVVDDVKNTDSLSDVDEISNGSDPASWNIGAPKLLRTVLPELHEATSVIPVE</sequence>
<proteinExistence type="predicted"/>
<evidence type="ECO:0000313" key="1">
    <source>
        <dbReference type="EMBL" id="CAG2008942.1"/>
    </source>
</evidence>
<protein>
    <submittedName>
        <fullName evidence="1">Uncharacterized protein</fullName>
    </submittedName>
</protein>
<reference evidence="1" key="1">
    <citation type="submission" date="2021-03" db="EMBL/GenBank/DDBJ databases">
        <authorList>
            <person name="Alouane T."/>
            <person name="Langin T."/>
            <person name="Bonhomme L."/>
        </authorList>
    </citation>
    <scope>NUCLEOTIDE SEQUENCE</scope>
    <source>
        <strain evidence="1">MDC_Fg202</strain>
    </source>
</reference>
<dbReference type="AlphaFoldDB" id="A0A8H3JNG4"/>